<evidence type="ECO:0000313" key="1">
    <source>
        <dbReference type="EMBL" id="CAI2765506.1"/>
    </source>
</evidence>
<protein>
    <submittedName>
        <fullName evidence="1">AMP-binding domain-containing protein</fullName>
    </submittedName>
</protein>
<gene>
    <name evidence="1" type="ORF">TRV642_0434</name>
</gene>
<accession>A0A9W4TEX0</accession>
<sequence>MMSPVCIPAKIDHAVFQNYFELVKQNPLYIEFYKGNDFAAGAPMLSKKELTPILNTNFKLQDEKTGVYLVRSGGSTQKPLVFPVDIQENHNQRLALASELTKNNFFTPETIALNIFGYSDMYRTAAIMDDILEKCQATTLALSAHASYEDMEQAAHHFKPNFILGTPSKLLCFAQYLKENNRKTEIENLFYAGEFLRPNTQKFLQKTLGFQQVYSMYGSAETGIWAWSHCTKTPSLFSVINGVIVEIINPDENGYGTLAITNTFRKRFPVFRYAIGDLGRWVELEGKSFLELKSRETKSFIVCEQHYDLDEFLLLTSETDAFQIQLSTNASFKEVVRMLMVQNVSEDKRQDFISEKCAALKKLLNYEEWGMEVEVLLVNAADLYIDPNTTKTPVLLDLR</sequence>
<dbReference type="InterPro" id="IPR042099">
    <property type="entry name" value="ANL_N_sf"/>
</dbReference>
<dbReference type="EMBL" id="OX336425">
    <property type="protein sequence ID" value="CAI2765506.1"/>
    <property type="molecule type" value="Genomic_DNA"/>
</dbReference>
<organism evidence="1 2">
    <name type="scientific">Flavobacterium collinsii</name>
    <dbReference type="NCBI Taxonomy" id="1114861"/>
    <lineage>
        <taxon>Bacteria</taxon>
        <taxon>Pseudomonadati</taxon>
        <taxon>Bacteroidota</taxon>
        <taxon>Flavobacteriia</taxon>
        <taxon>Flavobacteriales</taxon>
        <taxon>Flavobacteriaceae</taxon>
        <taxon>Flavobacterium</taxon>
    </lineage>
</organism>
<proteinExistence type="predicted"/>
<dbReference type="KEGG" id="fcs:TRV642_0434"/>
<evidence type="ECO:0000313" key="2">
    <source>
        <dbReference type="Proteomes" id="UP001152749"/>
    </source>
</evidence>
<name>A0A9W4TEX0_9FLAO</name>
<dbReference type="Gene3D" id="3.40.50.12780">
    <property type="entry name" value="N-terminal domain of ligase-like"/>
    <property type="match status" value="1"/>
</dbReference>
<dbReference type="SUPFAM" id="SSF56801">
    <property type="entry name" value="Acetyl-CoA synthetase-like"/>
    <property type="match status" value="1"/>
</dbReference>
<dbReference type="Proteomes" id="UP001152749">
    <property type="component" value="Chromosome"/>
</dbReference>
<reference evidence="1" key="1">
    <citation type="submission" date="2022-09" db="EMBL/GenBank/DDBJ databases">
        <authorList>
            <person name="Duchaud E."/>
        </authorList>
    </citation>
    <scope>NUCLEOTIDE SEQUENCE</scope>
    <source>
        <strain evidence="1">TRV642</strain>
    </source>
</reference>
<dbReference type="PANTHER" id="PTHR43845">
    <property type="entry name" value="BLR5969 PROTEIN"/>
    <property type="match status" value="1"/>
</dbReference>
<dbReference type="RefSeq" id="WP_263361985.1">
    <property type="nucleotide sequence ID" value="NZ_OX336425.1"/>
</dbReference>
<dbReference type="PANTHER" id="PTHR43845:SF1">
    <property type="entry name" value="BLR5969 PROTEIN"/>
    <property type="match status" value="1"/>
</dbReference>
<dbReference type="AlphaFoldDB" id="A0A9W4TEX0"/>